<dbReference type="InterPro" id="IPR013744">
    <property type="entry name" value="SidJ"/>
</dbReference>
<sequence>MAINGTLHKYNARHVAFEHATKDSPDAQEHLLLYIGGLTDGLLTTPYTTLLAQSLPKHWTLAQPLLASSYEGFGCASLQTDAQEVAECVSYFRTKQKKKTIALLGCSTGCQDIMTYLLKADSPAVQGGMLQASASDREAMGMFVTAEQMKIAVDAAQALVDRGMPEEIVPKEHLPKFMTTPMTARRFLSLASPNHDSEDDMFSSDLSDEQLARTFGALPASTPLCIFYSGNDQFVPATVDKEKLVQRWVDASRRGNSAVDEEFSGVILGATHTLEGSPEKTMTDFFGRVTGFLRKIEQ</sequence>
<name>A0A1L9SFD5_9EURO</name>
<reference evidence="2" key="1">
    <citation type="journal article" date="2017" name="Genome Biol.">
        <title>Comparative genomics reveals high biological diversity and specific adaptations in the industrially and medically important fungal genus Aspergillus.</title>
        <authorList>
            <person name="de Vries R.P."/>
            <person name="Riley R."/>
            <person name="Wiebenga A."/>
            <person name="Aguilar-Osorio G."/>
            <person name="Amillis S."/>
            <person name="Uchima C.A."/>
            <person name="Anderluh G."/>
            <person name="Asadollahi M."/>
            <person name="Askin M."/>
            <person name="Barry K."/>
            <person name="Battaglia E."/>
            <person name="Bayram O."/>
            <person name="Benocci T."/>
            <person name="Braus-Stromeyer S.A."/>
            <person name="Caldana C."/>
            <person name="Canovas D."/>
            <person name="Cerqueira G.C."/>
            <person name="Chen F."/>
            <person name="Chen W."/>
            <person name="Choi C."/>
            <person name="Clum A."/>
            <person name="Dos Santos R.A."/>
            <person name="Damasio A.R."/>
            <person name="Diallinas G."/>
            <person name="Emri T."/>
            <person name="Fekete E."/>
            <person name="Flipphi M."/>
            <person name="Freyberg S."/>
            <person name="Gallo A."/>
            <person name="Gournas C."/>
            <person name="Habgood R."/>
            <person name="Hainaut M."/>
            <person name="Harispe M.L."/>
            <person name="Henrissat B."/>
            <person name="Hilden K.S."/>
            <person name="Hope R."/>
            <person name="Hossain A."/>
            <person name="Karabika E."/>
            <person name="Karaffa L."/>
            <person name="Karanyi Z."/>
            <person name="Krasevec N."/>
            <person name="Kuo A."/>
            <person name="Kusch H."/>
            <person name="LaButti K."/>
            <person name="Lagendijk E.L."/>
            <person name="Lapidus A."/>
            <person name="Levasseur A."/>
            <person name="Lindquist E."/>
            <person name="Lipzen A."/>
            <person name="Logrieco A.F."/>
            <person name="MacCabe A."/>
            <person name="Maekelae M.R."/>
            <person name="Malavazi I."/>
            <person name="Melin P."/>
            <person name="Meyer V."/>
            <person name="Mielnichuk N."/>
            <person name="Miskei M."/>
            <person name="Molnar A.P."/>
            <person name="Mule G."/>
            <person name="Ngan C.Y."/>
            <person name="Orejas M."/>
            <person name="Orosz E."/>
            <person name="Ouedraogo J.P."/>
            <person name="Overkamp K.M."/>
            <person name="Park H.-S."/>
            <person name="Perrone G."/>
            <person name="Piumi F."/>
            <person name="Punt P.J."/>
            <person name="Ram A.F."/>
            <person name="Ramon A."/>
            <person name="Rauscher S."/>
            <person name="Record E."/>
            <person name="Riano-Pachon D.M."/>
            <person name="Robert V."/>
            <person name="Roehrig J."/>
            <person name="Ruller R."/>
            <person name="Salamov A."/>
            <person name="Salih N.S."/>
            <person name="Samson R.A."/>
            <person name="Sandor E."/>
            <person name="Sanguinetti M."/>
            <person name="Schuetze T."/>
            <person name="Sepcic K."/>
            <person name="Shelest E."/>
            <person name="Sherlock G."/>
            <person name="Sophianopoulou V."/>
            <person name="Squina F.M."/>
            <person name="Sun H."/>
            <person name="Susca A."/>
            <person name="Todd R.B."/>
            <person name="Tsang A."/>
            <person name="Unkles S.E."/>
            <person name="van de Wiele N."/>
            <person name="van Rossen-Uffink D."/>
            <person name="Oliveira J.V."/>
            <person name="Vesth T.C."/>
            <person name="Visser J."/>
            <person name="Yu J.-H."/>
            <person name="Zhou M."/>
            <person name="Andersen M.R."/>
            <person name="Archer D.B."/>
            <person name="Baker S.E."/>
            <person name="Benoit I."/>
            <person name="Brakhage A.A."/>
            <person name="Braus G.H."/>
            <person name="Fischer R."/>
            <person name="Frisvad J.C."/>
            <person name="Goldman G.H."/>
            <person name="Houbraken J."/>
            <person name="Oakley B."/>
            <person name="Pocsi I."/>
            <person name="Scazzocchio C."/>
            <person name="Seiboth B."/>
            <person name="vanKuyk P.A."/>
            <person name="Wortman J."/>
            <person name="Dyer P.S."/>
            <person name="Grigoriev I.V."/>
        </authorList>
    </citation>
    <scope>NUCLEOTIDE SEQUENCE [LARGE SCALE GENOMIC DNA]</scope>
    <source>
        <strain evidence="2">CBS 506.65</strain>
    </source>
</reference>
<dbReference type="Pfam" id="PF08538">
    <property type="entry name" value="DUF1749"/>
    <property type="match status" value="1"/>
</dbReference>
<protein>
    <recommendedName>
        <fullName evidence="3">DUF1749-domain-containing protein</fullName>
    </recommendedName>
</protein>
<gene>
    <name evidence="1" type="ORF">ASPZODRAFT_143778</name>
</gene>
<dbReference type="GeneID" id="34611409"/>
<dbReference type="Proteomes" id="UP000184188">
    <property type="component" value="Unassembled WGS sequence"/>
</dbReference>
<dbReference type="EMBL" id="KV878344">
    <property type="protein sequence ID" value="OJJ45911.1"/>
    <property type="molecule type" value="Genomic_DNA"/>
</dbReference>
<dbReference type="VEuPathDB" id="FungiDB:ASPZODRAFT_143778"/>
<evidence type="ECO:0000313" key="1">
    <source>
        <dbReference type="EMBL" id="OJJ45911.1"/>
    </source>
</evidence>
<dbReference type="PANTHER" id="PTHR31591:SF7">
    <property type="entry name" value="DUF1749-DOMAIN-CONTAINING PROTEIN"/>
    <property type="match status" value="1"/>
</dbReference>
<dbReference type="Gene3D" id="3.40.50.1820">
    <property type="entry name" value="alpha/beta hydrolase"/>
    <property type="match status" value="1"/>
</dbReference>
<accession>A0A1L9SFD5</accession>
<dbReference type="RefSeq" id="XP_022580421.1">
    <property type="nucleotide sequence ID" value="XM_022724944.1"/>
</dbReference>
<proteinExistence type="predicted"/>
<dbReference type="AlphaFoldDB" id="A0A1L9SFD5"/>
<dbReference type="InterPro" id="IPR029058">
    <property type="entry name" value="AB_hydrolase_fold"/>
</dbReference>
<organism evidence="1 2">
    <name type="scientific">Penicilliopsis zonata CBS 506.65</name>
    <dbReference type="NCBI Taxonomy" id="1073090"/>
    <lineage>
        <taxon>Eukaryota</taxon>
        <taxon>Fungi</taxon>
        <taxon>Dikarya</taxon>
        <taxon>Ascomycota</taxon>
        <taxon>Pezizomycotina</taxon>
        <taxon>Eurotiomycetes</taxon>
        <taxon>Eurotiomycetidae</taxon>
        <taxon>Eurotiales</taxon>
        <taxon>Aspergillaceae</taxon>
        <taxon>Penicilliopsis</taxon>
    </lineage>
</organism>
<dbReference type="PANTHER" id="PTHR31591">
    <property type="entry name" value="UPF0613 PROTEIN PB24D3.06C"/>
    <property type="match status" value="1"/>
</dbReference>
<evidence type="ECO:0000313" key="2">
    <source>
        <dbReference type="Proteomes" id="UP000184188"/>
    </source>
</evidence>
<keyword evidence="2" id="KW-1185">Reference proteome</keyword>
<dbReference type="SUPFAM" id="SSF53474">
    <property type="entry name" value="alpha/beta-Hydrolases"/>
    <property type="match status" value="1"/>
</dbReference>
<dbReference type="OrthoDB" id="10034502at2759"/>
<evidence type="ECO:0008006" key="3">
    <source>
        <dbReference type="Google" id="ProtNLM"/>
    </source>
</evidence>